<dbReference type="InterPro" id="IPR000772">
    <property type="entry name" value="Ricin_B_lectin"/>
</dbReference>
<feature type="domain" description="Ricin B lectin" evidence="3">
    <location>
        <begin position="89"/>
        <end position="220"/>
    </location>
</feature>
<proteinExistence type="predicted"/>
<protein>
    <recommendedName>
        <fullName evidence="3">Ricin B lectin domain-containing protein</fullName>
    </recommendedName>
</protein>
<evidence type="ECO:0000256" key="1">
    <source>
        <dbReference type="SAM" id="MobiDB-lite"/>
    </source>
</evidence>
<dbReference type="CDD" id="cd00161">
    <property type="entry name" value="beta-trefoil_Ricin-like"/>
    <property type="match status" value="1"/>
</dbReference>
<feature type="region of interest" description="Disordered" evidence="1">
    <location>
        <begin position="53"/>
        <end position="100"/>
    </location>
</feature>
<evidence type="ECO:0000313" key="4">
    <source>
        <dbReference type="EMBL" id="KAL0961332.1"/>
    </source>
</evidence>
<dbReference type="Gene3D" id="2.80.10.50">
    <property type="match status" value="2"/>
</dbReference>
<accession>A0ABR3JZP5</accession>
<organism evidence="4 5">
    <name type="scientific">Hohenbuehelia grisea</name>
    <dbReference type="NCBI Taxonomy" id="104357"/>
    <lineage>
        <taxon>Eukaryota</taxon>
        <taxon>Fungi</taxon>
        <taxon>Dikarya</taxon>
        <taxon>Basidiomycota</taxon>
        <taxon>Agaricomycotina</taxon>
        <taxon>Agaricomycetes</taxon>
        <taxon>Agaricomycetidae</taxon>
        <taxon>Agaricales</taxon>
        <taxon>Pleurotineae</taxon>
        <taxon>Pleurotaceae</taxon>
        <taxon>Hohenbuehelia</taxon>
    </lineage>
</organism>
<dbReference type="Proteomes" id="UP001556367">
    <property type="component" value="Unassembled WGS sequence"/>
</dbReference>
<keyword evidence="2" id="KW-0812">Transmembrane</keyword>
<dbReference type="SUPFAM" id="SSF50370">
    <property type="entry name" value="Ricin B-like lectins"/>
    <property type="match status" value="1"/>
</dbReference>
<evidence type="ECO:0000259" key="3">
    <source>
        <dbReference type="SMART" id="SM00458"/>
    </source>
</evidence>
<feature type="compositionally biased region" description="Low complexity" evidence="1">
    <location>
        <begin position="53"/>
        <end position="83"/>
    </location>
</feature>
<keyword evidence="2" id="KW-0472">Membrane</keyword>
<keyword evidence="5" id="KW-1185">Reference proteome</keyword>
<dbReference type="SMART" id="SM00458">
    <property type="entry name" value="RICIN"/>
    <property type="match status" value="1"/>
</dbReference>
<dbReference type="InterPro" id="IPR035992">
    <property type="entry name" value="Ricin_B-like_lectins"/>
</dbReference>
<comment type="caution">
    <text evidence="4">The sequence shown here is derived from an EMBL/GenBank/DDBJ whole genome shotgun (WGS) entry which is preliminary data.</text>
</comment>
<name>A0ABR3JZP5_9AGAR</name>
<dbReference type="PROSITE" id="PS50231">
    <property type="entry name" value="RICIN_B_LECTIN"/>
    <property type="match status" value="1"/>
</dbReference>
<sequence>MSLRGHHTNYPDLQHNKASITITFMYFRTLIALSVVSAVVALPALYERAPVSSVTAAPTATTPAPLRRPASTSSSASVTSSSAAPPPPAPKGVEIHPNGNTKKCLDVQGNVRENGTPVQIYDCNGTGAQKWVLNSANTKVQLAGTNFCLDAGTTPKSGVGMKIWTCYDNLPAQAWYYTDDKRIAVTGKGQCLDLAGGSLTNGNRVQTWQCTDGNTNQIWT</sequence>
<keyword evidence="2" id="KW-1133">Transmembrane helix</keyword>
<feature type="transmembrane region" description="Helical" evidence="2">
    <location>
        <begin position="25"/>
        <end position="46"/>
    </location>
</feature>
<reference evidence="5" key="1">
    <citation type="submission" date="2024-06" db="EMBL/GenBank/DDBJ databases">
        <title>Multi-omics analyses provide insights into the biosynthesis of the anticancer antibiotic pleurotin in Hohenbuehelia grisea.</title>
        <authorList>
            <person name="Weaver J.A."/>
            <person name="Alberti F."/>
        </authorList>
    </citation>
    <scope>NUCLEOTIDE SEQUENCE [LARGE SCALE GENOMIC DNA]</scope>
    <source>
        <strain evidence="5">T-177</strain>
    </source>
</reference>
<evidence type="ECO:0000313" key="5">
    <source>
        <dbReference type="Proteomes" id="UP001556367"/>
    </source>
</evidence>
<dbReference type="EMBL" id="JASNQZ010000001">
    <property type="protein sequence ID" value="KAL0961332.1"/>
    <property type="molecule type" value="Genomic_DNA"/>
</dbReference>
<evidence type="ECO:0000256" key="2">
    <source>
        <dbReference type="SAM" id="Phobius"/>
    </source>
</evidence>
<gene>
    <name evidence="4" type="ORF">HGRIS_006289</name>
</gene>
<dbReference type="Pfam" id="PF00652">
    <property type="entry name" value="Ricin_B_lectin"/>
    <property type="match status" value="1"/>
</dbReference>